<feature type="transmembrane region" description="Helical" evidence="8">
    <location>
        <begin position="104"/>
        <end position="124"/>
    </location>
</feature>
<dbReference type="SUPFAM" id="SSF161098">
    <property type="entry name" value="MetI-like"/>
    <property type="match status" value="1"/>
</dbReference>
<dbReference type="GO" id="GO:0005886">
    <property type="term" value="C:plasma membrane"/>
    <property type="evidence" value="ECO:0007669"/>
    <property type="project" value="UniProtKB-SubCell"/>
</dbReference>
<sequence length="275" mass="29883">MMKKILSYSWLAIVALFMYIPVLILAFYSFTDSTTIGAVRGFSLHNYVTLFTTEELRNMIAGTLLLAVGAAVISSILGTVGAVGAFYSRPFTRNLVENANRIPVVNADVVTAFSICILLIVVLGIEKNTFIPLVIGHVVLCTPFVYLAVMPKLKQMDNGLYEAALDLGATPFQALYKVVIPQIVPGIVSGFMLSITLSLDDYFISTYTKPATFDTISTYVVNATRGAQTEIKTALWALSTVIFLVVILAVVIMNLAAAGTEKKQEVSAYEGREKV</sequence>
<dbReference type="PANTHER" id="PTHR43848:SF2">
    <property type="entry name" value="PUTRESCINE TRANSPORT SYSTEM PERMEASE PROTEIN POTI"/>
    <property type="match status" value="1"/>
</dbReference>
<dbReference type="Proteomes" id="UP000322025">
    <property type="component" value="Unassembled WGS sequence"/>
</dbReference>
<evidence type="ECO:0000259" key="9">
    <source>
        <dbReference type="PROSITE" id="PS50928"/>
    </source>
</evidence>
<evidence type="ECO:0000256" key="6">
    <source>
        <dbReference type="ARBA" id="ARBA00022989"/>
    </source>
</evidence>
<dbReference type="InterPro" id="IPR000515">
    <property type="entry name" value="MetI-like"/>
</dbReference>
<keyword evidence="3 8" id="KW-0813">Transport</keyword>
<dbReference type="AlphaFoldDB" id="A0A5M9HZF6"/>
<proteinExistence type="inferred from homology"/>
<dbReference type="PANTHER" id="PTHR43848">
    <property type="entry name" value="PUTRESCINE TRANSPORT SYSTEM PERMEASE PROTEIN POTI"/>
    <property type="match status" value="1"/>
</dbReference>
<gene>
    <name evidence="10" type="ORF">FNY66_14305</name>
</gene>
<feature type="transmembrane region" description="Helical" evidence="8">
    <location>
        <begin position="130"/>
        <end position="149"/>
    </location>
</feature>
<evidence type="ECO:0000256" key="1">
    <source>
        <dbReference type="ARBA" id="ARBA00004651"/>
    </source>
</evidence>
<comment type="caution">
    <text evidence="10">The sequence shown here is derived from an EMBL/GenBank/DDBJ whole genome shotgun (WGS) entry which is preliminary data.</text>
</comment>
<feature type="transmembrane region" description="Helical" evidence="8">
    <location>
        <begin position="7"/>
        <end position="30"/>
    </location>
</feature>
<keyword evidence="4" id="KW-1003">Cell membrane</keyword>
<evidence type="ECO:0000256" key="7">
    <source>
        <dbReference type="ARBA" id="ARBA00023136"/>
    </source>
</evidence>
<accession>A0A5M9HZF6</accession>
<evidence type="ECO:0000256" key="2">
    <source>
        <dbReference type="ARBA" id="ARBA00007069"/>
    </source>
</evidence>
<name>A0A5M9HZF6_9FIRM</name>
<evidence type="ECO:0000313" key="10">
    <source>
        <dbReference type="EMBL" id="KAA8500305.1"/>
    </source>
</evidence>
<keyword evidence="5 8" id="KW-0812">Transmembrane</keyword>
<dbReference type="InterPro" id="IPR051789">
    <property type="entry name" value="Bact_Polyamine_Transport"/>
</dbReference>
<evidence type="ECO:0000313" key="11">
    <source>
        <dbReference type="Proteomes" id="UP000322025"/>
    </source>
</evidence>
<comment type="similarity">
    <text evidence="2">Belongs to the binding-protein-dependent transport system permease family. CysTW subfamily.</text>
</comment>
<keyword evidence="11" id="KW-1185">Reference proteome</keyword>
<organism evidence="10 11">
    <name type="scientific">Mediterraneibacter catenae</name>
    <dbReference type="NCBI Taxonomy" id="2594882"/>
    <lineage>
        <taxon>Bacteria</taxon>
        <taxon>Bacillati</taxon>
        <taxon>Bacillota</taxon>
        <taxon>Clostridia</taxon>
        <taxon>Lachnospirales</taxon>
        <taxon>Lachnospiraceae</taxon>
        <taxon>Mediterraneibacter</taxon>
    </lineage>
</organism>
<comment type="subcellular location">
    <subcellularLocation>
        <location evidence="1 8">Cell membrane</location>
        <topology evidence="1 8">Multi-pass membrane protein</topology>
    </subcellularLocation>
</comment>
<keyword evidence="7 8" id="KW-0472">Membrane</keyword>
<feature type="domain" description="ABC transmembrane type-1" evidence="9">
    <location>
        <begin position="60"/>
        <end position="257"/>
    </location>
</feature>
<evidence type="ECO:0000256" key="4">
    <source>
        <dbReference type="ARBA" id="ARBA00022475"/>
    </source>
</evidence>
<evidence type="ECO:0000256" key="8">
    <source>
        <dbReference type="RuleBase" id="RU363032"/>
    </source>
</evidence>
<dbReference type="GO" id="GO:0055085">
    <property type="term" value="P:transmembrane transport"/>
    <property type="evidence" value="ECO:0007669"/>
    <property type="project" value="InterPro"/>
</dbReference>
<reference evidence="10" key="1">
    <citation type="submission" date="2019-07" db="EMBL/GenBank/DDBJ databases">
        <authorList>
            <person name="Wongkuna S."/>
            <person name="Scaria J."/>
        </authorList>
    </citation>
    <scope>NUCLEOTIDE SEQUENCE [LARGE SCALE GENOMIC DNA]</scope>
    <source>
        <strain evidence="10">SW178</strain>
    </source>
</reference>
<feature type="transmembrane region" description="Helical" evidence="8">
    <location>
        <begin position="235"/>
        <end position="257"/>
    </location>
</feature>
<protein>
    <submittedName>
        <fullName evidence="10">ABC transporter permease</fullName>
    </submittedName>
</protein>
<dbReference type="Pfam" id="PF00528">
    <property type="entry name" value="BPD_transp_1"/>
    <property type="match status" value="1"/>
</dbReference>
<dbReference type="OrthoDB" id="9769319at2"/>
<keyword evidence="6 8" id="KW-1133">Transmembrane helix</keyword>
<dbReference type="CDD" id="cd06261">
    <property type="entry name" value="TM_PBP2"/>
    <property type="match status" value="1"/>
</dbReference>
<feature type="transmembrane region" description="Helical" evidence="8">
    <location>
        <begin position="59"/>
        <end position="83"/>
    </location>
</feature>
<dbReference type="EMBL" id="VMSO01000031">
    <property type="protein sequence ID" value="KAA8500305.1"/>
    <property type="molecule type" value="Genomic_DNA"/>
</dbReference>
<evidence type="ECO:0000256" key="3">
    <source>
        <dbReference type="ARBA" id="ARBA00022448"/>
    </source>
</evidence>
<dbReference type="PROSITE" id="PS50928">
    <property type="entry name" value="ABC_TM1"/>
    <property type="match status" value="1"/>
</dbReference>
<dbReference type="Gene3D" id="1.10.3720.10">
    <property type="entry name" value="MetI-like"/>
    <property type="match status" value="1"/>
</dbReference>
<evidence type="ECO:0000256" key="5">
    <source>
        <dbReference type="ARBA" id="ARBA00022692"/>
    </source>
</evidence>
<dbReference type="InterPro" id="IPR035906">
    <property type="entry name" value="MetI-like_sf"/>
</dbReference>